<dbReference type="FunCoup" id="O01566">
    <property type="interactions" value="127"/>
</dbReference>
<dbReference type="PhylomeDB" id="O01566"/>
<accession>O01566</accession>
<dbReference type="Gene3D" id="2.40.10.10">
    <property type="entry name" value="Trypsin-like serine proteases"/>
    <property type="match status" value="1"/>
</dbReference>
<dbReference type="MEROPS" id="S01.B72"/>
<dbReference type="PRINTS" id="PR00722">
    <property type="entry name" value="CHYMOTRYPSIN"/>
</dbReference>
<name>O01566_CAEEL</name>
<dbReference type="SMR" id="O01566"/>
<dbReference type="PaxDb" id="6239-F48A9.3"/>
<dbReference type="AlphaFoldDB" id="O01566"/>
<dbReference type="Proteomes" id="UP000001940">
    <property type="component" value="Chromosome I"/>
</dbReference>
<gene>
    <name evidence="3 5" type="primary">try-6</name>
    <name evidence="3" type="ORF">CELE_F48A9.3</name>
    <name evidence="5" type="ORF">F48A9.3</name>
</gene>
<dbReference type="PROSITE" id="PS00134">
    <property type="entry name" value="TRYPSIN_HIS"/>
    <property type="match status" value="1"/>
</dbReference>
<evidence type="ECO:0000256" key="1">
    <source>
        <dbReference type="SAM" id="SignalP"/>
    </source>
</evidence>
<dbReference type="SMART" id="SM00020">
    <property type="entry name" value="Tryp_SPc"/>
    <property type="match status" value="1"/>
</dbReference>
<dbReference type="InterPro" id="IPR043504">
    <property type="entry name" value="Peptidase_S1_PA_chymotrypsin"/>
</dbReference>
<feature type="signal peptide" evidence="1">
    <location>
        <begin position="1"/>
        <end position="18"/>
    </location>
</feature>
<proteinExistence type="predicted"/>
<dbReference type="CTD" id="185959"/>
<dbReference type="SUPFAM" id="SSF50494">
    <property type="entry name" value="Trypsin-like serine proteases"/>
    <property type="match status" value="1"/>
</dbReference>
<dbReference type="OrthoDB" id="7754674at2759"/>
<feature type="domain" description="Peptidase S1" evidence="2">
    <location>
        <begin position="41"/>
        <end position="343"/>
    </location>
</feature>
<dbReference type="Bgee" id="WBGene00006624">
    <property type="expression patterns" value="Expressed in pharyngeal muscle cell (C elegans) and 3 other cell types or tissues"/>
</dbReference>
<dbReference type="InterPro" id="IPR009003">
    <property type="entry name" value="Peptidase_S1_PA"/>
</dbReference>
<keyword evidence="4" id="KW-1185">Reference proteome</keyword>
<evidence type="ECO:0000313" key="5">
    <source>
        <dbReference type="WormBase" id="F48A9.3"/>
    </source>
</evidence>
<dbReference type="UCSC" id="F48A9.3">
    <property type="organism name" value="c. elegans"/>
</dbReference>
<protein>
    <submittedName>
        <fullName evidence="3">Peptidase S1 domain-containing protein</fullName>
    </submittedName>
</protein>
<dbReference type="AGR" id="WB:WBGene00006624"/>
<dbReference type="InterPro" id="IPR005514">
    <property type="entry name" value="DUF316"/>
</dbReference>
<dbReference type="InterPro" id="IPR001254">
    <property type="entry name" value="Trypsin_dom"/>
</dbReference>
<dbReference type="PANTHER" id="PTHR22596:SF16">
    <property type="entry name" value="PEPTIDASE S1 DOMAIN-CONTAINING PROTEIN"/>
    <property type="match status" value="1"/>
</dbReference>
<dbReference type="EMBL" id="BX284601">
    <property type="protein sequence ID" value="CCD68505.3"/>
    <property type="molecule type" value="Genomic_DNA"/>
</dbReference>
<reference evidence="3 4" key="1">
    <citation type="journal article" date="1998" name="Science">
        <title>Genome sequence of the nematode C. elegans: a platform for investigating biology.</title>
        <authorList>
            <consortium name="The C. elegans sequencing consortium"/>
            <person name="Sulson J.E."/>
            <person name="Waterston R."/>
        </authorList>
    </citation>
    <scope>NUCLEOTIDE SEQUENCE [LARGE SCALE GENOMIC DNA]</scope>
    <source>
        <strain evidence="3 4">Bristol N2</strain>
    </source>
</reference>
<dbReference type="InterPro" id="IPR001314">
    <property type="entry name" value="Peptidase_S1A"/>
</dbReference>
<dbReference type="GeneID" id="185959"/>
<dbReference type="eggNOG" id="KOG3627">
    <property type="taxonomic scope" value="Eukaryota"/>
</dbReference>
<dbReference type="InterPro" id="IPR018114">
    <property type="entry name" value="TRYPSIN_HIS"/>
</dbReference>
<dbReference type="GO" id="GO:0006508">
    <property type="term" value="P:proteolysis"/>
    <property type="evidence" value="ECO:0007669"/>
    <property type="project" value="InterPro"/>
</dbReference>
<dbReference type="InParanoid" id="O01566"/>
<dbReference type="PROSITE" id="PS50240">
    <property type="entry name" value="TRYPSIN_DOM"/>
    <property type="match status" value="1"/>
</dbReference>
<dbReference type="GO" id="GO:0004252">
    <property type="term" value="F:serine-type endopeptidase activity"/>
    <property type="evidence" value="ECO:0007669"/>
    <property type="project" value="InterPro"/>
</dbReference>
<dbReference type="PANTHER" id="PTHR22596">
    <property type="entry name" value="TRYPSIN-LIKE PROTEASE PROTEIN 6"/>
    <property type="match status" value="1"/>
</dbReference>
<sequence length="343" mass="39151">MRWLQSIVTICLIVFVDSRKLTAEENEKRLEDCGKNVKSKIFNGRKAEIDEAPWAVRINTYTNVKNIDETWSKHCSGTLTSPRHILTATHCAATYTETEWNGTVIDAPIYRKYCEEQSTLIVREVAASRIVVRLRNRTEIGRAKYLFMFNYCRKIVDKNAYEIQYPDDIMIIELSEDVEYSSELKPVCVAGNTDDNAPNSHLDLFGFGDDPPRDKPSSLKNLHDIPLKHHKVEIMDMNKEGTSKRMDPRLFIAKSVTRTSVACPGDSGAGGVKEIDKRTTVVGVFTKTTCKFVYRDKRDEETYASFGFYANDVCEYTGICTTSGSFSSLKYQITVLFLFYYFI</sequence>
<dbReference type="HOGENOM" id="CLU_036124_0_0_1"/>
<dbReference type="RefSeq" id="NP_001361988.1">
    <property type="nucleotide sequence ID" value="NM_001374905.3"/>
</dbReference>
<dbReference type="KEGG" id="cel:CELE_F48A9.3"/>
<keyword evidence="1" id="KW-0732">Signal</keyword>
<evidence type="ECO:0000313" key="3">
    <source>
        <dbReference type="EMBL" id="CCD68505.3"/>
    </source>
</evidence>
<evidence type="ECO:0000259" key="2">
    <source>
        <dbReference type="PROSITE" id="PS50240"/>
    </source>
</evidence>
<dbReference type="WormBase" id="F48A9.3">
    <property type="protein sequence ID" value="CE53735"/>
    <property type="gene ID" value="WBGene00006624"/>
    <property type="gene designation" value="try-6"/>
</dbReference>
<feature type="chain" id="PRO_5030174808" evidence="1">
    <location>
        <begin position="19"/>
        <end position="343"/>
    </location>
</feature>
<evidence type="ECO:0000313" key="4">
    <source>
        <dbReference type="Proteomes" id="UP000001940"/>
    </source>
</evidence>
<organism evidence="3 4">
    <name type="scientific">Caenorhabditis elegans</name>
    <dbReference type="NCBI Taxonomy" id="6239"/>
    <lineage>
        <taxon>Eukaryota</taxon>
        <taxon>Metazoa</taxon>
        <taxon>Ecdysozoa</taxon>
        <taxon>Nematoda</taxon>
        <taxon>Chromadorea</taxon>
        <taxon>Rhabditida</taxon>
        <taxon>Rhabditina</taxon>
        <taxon>Rhabditomorpha</taxon>
        <taxon>Rhabditoidea</taxon>
        <taxon>Rhabditidae</taxon>
        <taxon>Peloderinae</taxon>
        <taxon>Caenorhabditis</taxon>
    </lineage>
</organism>
<dbReference type="STRING" id="6239.F48A9.3.1"/>
<dbReference type="Pfam" id="PF03761">
    <property type="entry name" value="DUF316"/>
    <property type="match status" value="1"/>
</dbReference>